<name>A0AAD5P7I6_9FUNG</name>
<protein>
    <submittedName>
        <fullName evidence="1">Uncharacterized protein</fullName>
    </submittedName>
</protein>
<reference evidence="1" key="2">
    <citation type="submission" date="2023-02" db="EMBL/GenBank/DDBJ databases">
        <authorList>
            <consortium name="DOE Joint Genome Institute"/>
            <person name="Mondo S.J."/>
            <person name="Chang Y."/>
            <person name="Wang Y."/>
            <person name="Ahrendt S."/>
            <person name="Andreopoulos W."/>
            <person name="Barry K."/>
            <person name="Beard J."/>
            <person name="Benny G.L."/>
            <person name="Blankenship S."/>
            <person name="Bonito G."/>
            <person name="Cuomo C."/>
            <person name="Desiro A."/>
            <person name="Gervers K.A."/>
            <person name="Hundley H."/>
            <person name="Kuo A."/>
            <person name="LaButti K."/>
            <person name="Lang B.F."/>
            <person name="Lipzen A."/>
            <person name="O'Donnell K."/>
            <person name="Pangilinan J."/>
            <person name="Reynolds N."/>
            <person name="Sandor L."/>
            <person name="Smith M.W."/>
            <person name="Tsang A."/>
            <person name="Grigoriev I.V."/>
            <person name="Stajich J.E."/>
            <person name="Spatafora J.W."/>
        </authorList>
    </citation>
    <scope>NUCLEOTIDE SEQUENCE</scope>
    <source>
        <strain evidence="1">RSA 2281</strain>
    </source>
</reference>
<sequence length="258" mass="28617">MIYNDSWNDSPIELLSDTTIAQPNLVGEQLGASTSIVGDDIFFVSGSLQSEQQRQHHSSSVSLSKTYSKMPAFTFSDGEQRSLTSVVKNKSITNVPSSSSINVRSSQTISDDLFWGEDDDEWTRLAVQATENAERALVNKPASSSALAPPRAGVLPTKYASSFSSVNNVPSMISEQDDPEDPLDPLWEEIGKYAYHAFKNHTLKNEPPRPIITPSYPLSHRVVPATTPTTEENKFKTYSLKYWLDTHVIVIDDEDMKS</sequence>
<evidence type="ECO:0000313" key="2">
    <source>
        <dbReference type="Proteomes" id="UP001209540"/>
    </source>
</evidence>
<organism evidence="1 2">
    <name type="scientific">Phascolomyces articulosus</name>
    <dbReference type="NCBI Taxonomy" id="60185"/>
    <lineage>
        <taxon>Eukaryota</taxon>
        <taxon>Fungi</taxon>
        <taxon>Fungi incertae sedis</taxon>
        <taxon>Mucoromycota</taxon>
        <taxon>Mucoromycotina</taxon>
        <taxon>Mucoromycetes</taxon>
        <taxon>Mucorales</taxon>
        <taxon>Lichtheimiaceae</taxon>
        <taxon>Phascolomyces</taxon>
    </lineage>
</organism>
<dbReference type="Proteomes" id="UP001209540">
    <property type="component" value="Unassembled WGS sequence"/>
</dbReference>
<keyword evidence="2" id="KW-1185">Reference proteome</keyword>
<reference evidence="1" key="1">
    <citation type="journal article" date="2022" name="IScience">
        <title>Evolution of zygomycete secretomes and the origins of terrestrial fungal ecologies.</title>
        <authorList>
            <person name="Chang Y."/>
            <person name="Wang Y."/>
            <person name="Mondo S."/>
            <person name="Ahrendt S."/>
            <person name="Andreopoulos W."/>
            <person name="Barry K."/>
            <person name="Beard J."/>
            <person name="Benny G.L."/>
            <person name="Blankenship S."/>
            <person name="Bonito G."/>
            <person name="Cuomo C."/>
            <person name="Desiro A."/>
            <person name="Gervers K.A."/>
            <person name="Hundley H."/>
            <person name="Kuo A."/>
            <person name="LaButti K."/>
            <person name="Lang B.F."/>
            <person name="Lipzen A."/>
            <person name="O'Donnell K."/>
            <person name="Pangilinan J."/>
            <person name="Reynolds N."/>
            <person name="Sandor L."/>
            <person name="Smith M.E."/>
            <person name="Tsang A."/>
            <person name="Grigoriev I.V."/>
            <person name="Stajich J.E."/>
            <person name="Spatafora J.W."/>
        </authorList>
    </citation>
    <scope>NUCLEOTIDE SEQUENCE</scope>
    <source>
        <strain evidence="1">RSA 2281</strain>
    </source>
</reference>
<comment type="caution">
    <text evidence="1">The sequence shown here is derived from an EMBL/GenBank/DDBJ whole genome shotgun (WGS) entry which is preliminary data.</text>
</comment>
<dbReference type="AlphaFoldDB" id="A0AAD5P7I6"/>
<evidence type="ECO:0000313" key="1">
    <source>
        <dbReference type="EMBL" id="KAI9244848.1"/>
    </source>
</evidence>
<gene>
    <name evidence="1" type="ORF">BDA99DRAFT_293985</name>
</gene>
<proteinExistence type="predicted"/>
<dbReference type="EMBL" id="JAIXMP010000056">
    <property type="protein sequence ID" value="KAI9244848.1"/>
    <property type="molecule type" value="Genomic_DNA"/>
</dbReference>
<accession>A0AAD5P7I6</accession>